<evidence type="ECO:0000313" key="8">
    <source>
        <dbReference type="Proteomes" id="UP001157006"/>
    </source>
</evidence>
<dbReference type="Pfam" id="PF03106">
    <property type="entry name" value="WRKY"/>
    <property type="match status" value="1"/>
</dbReference>
<proteinExistence type="predicted"/>
<keyword evidence="2" id="KW-0805">Transcription regulation</keyword>
<dbReference type="PROSITE" id="PS50811">
    <property type="entry name" value="WRKY"/>
    <property type="match status" value="1"/>
</dbReference>
<accession>A0AAV0YIE7</accession>
<feature type="domain" description="WRKY" evidence="6">
    <location>
        <begin position="85"/>
        <end position="135"/>
    </location>
</feature>
<sequence length="186" mass="21028">MDNNISQSVRKRLIIKELVKGQEAANKLRFLLQNDKNPFGCDDVGAGIDPPSGDAGNVVKKSSRGCYKRRKCGETWSIVSETIVDNHSWRKYGQKGIMNSEYPRSYFRCAFKYDQGCLAIKQVNHHITSPTPSIIIKQEDPFEENTASNVTDKQKQELMDSDDIADAVLVFQSLGMEFGDIDFHFD</sequence>
<keyword evidence="8" id="KW-1185">Reference proteome</keyword>
<dbReference type="AlphaFoldDB" id="A0AAV0YIE7"/>
<evidence type="ECO:0000256" key="1">
    <source>
        <dbReference type="ARBA" id="ARBA00004123"/>
    </source>
</evidence>
<evidence type="ECO:0000256" key="5">
    <source>
        <dbReference type="ARBA" id="ARBA00023242"/>
    </source>
</evidence>
<dbReference type="InterPro" id="IPR044810">
    <property type="entry name" value="WRKY_plant"/>
</dbReference>
<protein>
    <recommendedName>
        <fullName evidence="6">WRKY domain-containing protein</fullName>
    </recommendedName>
</protein>
<dbReference type="EMBL" id="OX451736">
    <property type="protein sequence ID" value="CAI8585775.1"/>
    <property type="molecule type" value="Genomic_DNA"/>
</dbReference>
<keyword evidence="5" id="KW-0539">Nucleus</keyword>
<evidence type="ECO:0000313" key="7">
    <source>
        <dbReference type="EMBL" id="CAI8585775.1"/>
    </source>
</evidence>
<dbReference type="GO" id="GO:0043565">
    <property type="term" value="F:sequence-specific DNA binding"/>
    <property type="evidence" value="ECO:0007669"/>
    <property type="project" value="InterPro"/>
</dbReference>
<reference evidence="7 8" key="1">
    <citation type="submission" date="2023-01" db="EMBL/GenBank/DDBJ databases">
        <authorList>
            <person name="Kreplak J."/>
        </authorList>
    </citation>
    <scope>NUCLEOTIDE SEQUENCE [LARGE SCALE GENOMIC DNA]</scope>
</reference>
<dbReference type="InterPro" id="IPR003657">
    <property type="entry name" value="WRKY_dom"/>
</dbReference>
<evidence type="ECO:0000256" key="4">
    <source>
        <dbReference type="ARBA" id="ARBA00023163"/>
    </source>
</evidence>
<dbReference type="PANTHER" id="PTHR31282">
    <property type="entry name" value="WRKY TRANSCRIPTION FACTOR 21-RELATED"/>
    <property type="match status" value="1"/>
</dbReference>
<dbReference type="GO" id="GO:0005634">
    <property type="term" value="C:nucleus"/>
    <property type="evidence" value="ECO:0007669"/>
    <property type="project" value="UniProtKB-SubCell"/>
</dbReference>
<gene>
    <name evidence="7" type="ORF">VFH_I222920</name>
</gene>
<dbReference type="Proteomes" id="UP001157006">
    <property type="component" value="Chromosome 1L"/>
</dbReference>
<name>A0AAV0YIE7_VICFA</name>
<dbReference type="InterPro" id="IPR036576">
    <property type="entry name" value="WRKY_dom_sf"/>
</dbReference>
<dbReference type="SMART" id="SM00774">
    <property type="entry name" value="WRKY"/>
    <property type="match status" value="1"/>
</dbReference>
<keyword evidence="4" id="KW-0804">Transcription</keyword>
<keyword evidence="3" id="KW-0238">DNA-binding</keyword>
<evidence type="ECO:0000256" key="2">
    <source>
        <dbReference type="ARBA" id="ARBA00023015"/>
    </source>
</evidence>
<organism evidence="7 8">
    <name type="scientific">Vicia faba</name>
    <name type="common">Broad bean</name>
    <name type="synonym">Faba vulgaris</name>
    <dbReference type="NCBI Taxonomy" id="3906"/>
    <lineage>
        <taxon>Eukaryota</taxon>
        <taxon>Viridiplantae</taxon>
        <taxon>Streptophyta</taxon>
        <taxon>Embryophyta</taxon>
        <taxon>Tracheophyta</taxon>
        <taxon>Spermatophyta</taxon>
        <taxon>Magnoliopsida</taxon>
        <taxon>eudicotyledons</taxon>
        <taxon>Gunneridae</taxon>
        <taxon>Pentapetalae</taxon>
        <taxon>rosids</taxon>
        <taxon>fabids</taxon>
        <taxon>Fabales</taxon>
        <taxon>Fabaceae</taxon>
        <taxon>Papilionoideae</taxon>
        <taxon>50 kb inversion clade</taxon>
        <taxon>NPAAA clade</taxon>
        <taxon>Hologalegina</taxon>
        <taxon>IRL clade</taxon>
        <taxon>Fabeae</taxon>
        <taxon>Vicia</taxon>
    </lineage>
</organism>
<dbReference type="GO" id="GO:0003700">
    <property type="term" value="F:DNA-binding transcription factor activity"/>
    <property type="evidence" value="ECO:0007669"/>
    <property type="project" value="InterPro"/>
</dbReference>
<dbReference type="Gene3D" id="2.20.25.80">
    <property type="entry name" value="WRKY domain"/>
    <property type="match status" value="1"/>
</dbReference>
<evidence type="ECO:0000259" key="6">
    <source>
        <dbReference type="PROSITE" id="PS50811"/>
    </source>
</evidence>
<comment type="subcellular location">
    <subcellularLocation>
        <location evidence="1">Nucleus</location>
    </subcellularLocation>
</comment>
<dbReference type="SUPFAM" id="SSF118290">
    <property type="entry name" value="WRKY DNA-binding domain"/>
    <property type="match status" value="1"/>
</dbReference>
<evidence type="ECO:0000256" key="3">
    <source>
        <dbReference type="ARBA" id="ARBA00023125"/>
    </source>
</evidence>